<proteinExistence type="predicted"/>
<dbReference type="Pfam" id="PF05444">
    <property type="entry name" value="DUF753"/>
    <property type="match status" value="1"/>
</dbReference>
<dbReference type="InterPro" id="IPR008472">
    <property type="entry name" value="DUF753"/>
</dbReference>
<dbReference type="EnsemblMetazoa" id="ASTEI08400-RA">
    <property type="protein sequence ID" value="ASTEI08400-PA"/>
    <property type="gene ID" value="ASTEI08400"/>
</dbReference>
<reference evidence="2" key="2">
    <citation type="submission" date="2020-05" db="UniProtKB">
        <authorList>
            <consortium name="EnsemblMetazoa"/>
        </authorList>
    </citation>
    <scope>IDENTIFICATION</scope>
    <source>
        <strain evidence="2">Indian</strain>
    </source>
</reference>
<dbReference type="VEuPathDB" id="VectorBase:ASTE014937"/>
<organism evidence="2 3">
    <name type="scientific">Anopheles stephensi</name>
    <name type="common">Indo-Pakistan malaria mosquito</name>
    <dbReference type="NCBI Taxonomy" id="30069"/>
    <lineage>
        <taxon>Eukaryota</taxon>
        <taxon>Metazoa</taxon>
        <taxon>Ecdysozoa</taxon>
        <taxon>Arthropoda</taxon>
        <taxon>Hexapoda</taxon>
        <taxon>Insecta</taxon>
        <taxon>Pterygota</taxon>
        <taxon>Neoptera</taxon>
        <taxon>Endopterygota</taxon>
        <taxon>Diptera</taxon>
        <taxon>Nematocera</taxon>
        <taxon>Culicoidea</taxon>
        <taxon>Culicidae</taxon>
        <taxon>Anophelinae</taxon>
        <taxon>Anopheles</taxon>
    </lineage>
</organism>
<evidence type="ECO:0000313" key="2">
    <source>
        <dbReference type="EnsemblMetazoa" id="ASTEI08400-PA"/>
    </source>
</evidence>
<feature type="domain" description="DUF753" evidence="1">
    <location>
        <begin position="2"/>
        <end position="76"/>
    </location>
</feature>
<reference evidence="3" key="1">
    <citation type="journal article" date="2014" name="Genome Biol.">
        <title>Genome analysis of a major urban malaria vector mosquito, Anopheles stephensi.</title>
        <authorList>
            <person name="Jiang X."/>
            <person name="Peery A."/>
            <person name="Hall A.B."/>
            <person name="Sharma A."/>
            <person name="Chen X.G."/>
            <person name="Waterhouse R.M."/>
            <person name="Komissarov A."/>
            <person name="Riehle M.M."/>
            <person name="Shouche Y."/>
            <person name="Sharakhova M.V."/>
            <person name="Lawson D."/>
            <person name="Pakpour N."/>
            <person name="Arensburger P."/>
            <person name="Davidson V.L."/>
            <person name="Eiglmeier K."/>
            <person name="Emrich S."/>
            <person name="George P."/>
            <person name="Kennedy R.C."/>
            <person name="Mane S.P."/>
            <person name="Maslen G."/>
            <person name="Oringanje C."/>
            <person name="Qi Y."/>
            <person name="Settlage R."/>
            <person name="Tojo M."/>
            <person name="Tubio J.M."/>
            <person name="Unger M.F."/>
            <person name="Wang B."/>
            <person name="Vernick K.D."/>
            <person name="Ribeiro J.M."/>
            <person name="James A.A."/>
            <person name="Michel K."/>
            <person name="Riehle M.A."/>
            <person name="Luckhart S."/>
            <person name="Sharakhov I.V."/>
            <person name="Tu Z."/>
        </authorList>
    </citation>
    <scope>NUCLEOTIDE SEQUENCE [LARGE SCALE GENOMIC DNA]</scope>
    <source>
        <strain evidence="3">Indian</strain>
    </source>
</reference>
<evidence type="ECO:0000259" key="1">
    <source>
        <dbReference type="Pfam" id="PF05444"/>
    </source>
</evidence>
<protein>
    <recommendedName>
        <fullName evidence="1">DUF753 domain-containing protein</fullName>
    </recommendedName>
</protein>
<accession>A0A182YIW4</accession>
<dbReference type="VEuPathDB" id="VectorBase:ASTEI08400"/>
<sequence>MSCYQCSSEHASNCDTEQRRDELQKCRYHRNNDGCFTRIYGDTVIRGCISDLGSDTDPCKGWKRSDCHACYDDGCNYVSRNVLRNSSSFSGTSLRTSLFFVLHYFLVLFG</sequence>
<dbReference type="AlphaFoldDB" id="A0A182YIW4"/>
<keyword evidence="3" id="KW-1185">Reference proteome</keyword>
<evidence type="ECO:0000313" key="3">
    <source>
        <dbReference type="Proteomes" id="UP000076408"/>
    </source>
</evidence>
<name>A0A182YIW4_ANOST</name>
<dbReference type="Proteomes" id="UP000076408">
    <property type="component" value="Unassembled WGS sequence"/>
</dbReference>
<dbReference type="PANTHER" id="PTHR21721">
    <property type="entry name" value="GH09876P-RELATED"/>
    <property type="match status" value="1"/>
</dbReference>